<gene>
    <name evidence="1" type="ORF">FBY41_2341</name>
</gene>
<accession>A0A543HVJ2</accession>
<dbReference type="Proteomes" id="UP000316747">
    <property type="component" value="Unassembled WGS sequence"/>
</dbReference>
<reference evidence="1 2" key="1">
    <citation type="submission" date="2019-06" db="EMBL/GenBank/DDBJ databases">
        <title>Genome sequencing of plant associated microbes to promote plant fitness in Sorghum bicolor and Oryza sativa.</title>
        <authorList>
            <person name="Coleman-Derr D."/>
        </authorList>
    </citation>
    <scope>NUCLEOTIDE SEQUENCE [LARGE SCALE GENOMIC DNA]</scope>
    <source>
        <strain evidence="1 2">KV-663</strain>
    </source>
</reference>
<proteinExistence type="predicted"/>
<dbReference type="EMBL" id="VFPM01000002">
    <property type="protein sequence ID" value="TQM62310.1"/>
    <property type="molecule type" value="Genomic_DNA"/>
</dbReference>
<comment type="caution">
    <text evidence="1">The sequence shown here is derived from an EMBL/GenBank/DDBJ whole genome shotgun (WGS) entry which is preliminary data.</text>
</comment>
<evidence type="ECO:0000313" key="2">
    <source>
        <dbReference type="Proteomes" id="UP000316747"/>
    </source>
</evidence>
<sequence length="30" mass="3180">MFSALLSALGDGGFTTNVLVYLANTWSWGS</sequence>
<dbReference type="AlphaFoldDB" id="A0A543HVJ2"/>
<organism evidence="1 2">
    <name type="scientific">Humibacillus xanthopallidus</name>
    <dbReference type="NCBI Taxonomy" id="412689"/>
    <lineage>
        <taxon>Bacteria</taxon>
        <taxon>Bacillati</taxon>
        <taxon>Actinomycetota</taxon>
        <taxon>Actinomycetes</taxon>
        <taxon>Micrococcales</taxon>
        <taxon>Intrasporangiaceae</taxon>
        <taxon>Humibacillus</taxon>
    </lineage>
</organism>
<name>A0A543HVJ2_9MICO</name>
<keyword evidence="2" id="KW-1185">Reference proteome</keyword>
<protein>
    <submittedName>
        <fullName evidence="1">Uncharacterized protein</fullName>
    </submittedName>
</protein>
<evidence type="ECO:0000313" key="1">
    <source>
        <dbReference type="EMBL" id="TQM62310.1"/>
    </source>
</evidence>